<reference evidence="2" key="1">
    <citation type="submission" date="2020-07" db="EMBL/GenBank/DDBJ databases">
        <title>Multicomponent nature underlies the extraordinary mechanical properties of spider dragline silk.</title>
        <authorList>
            <person name="Kono N."/>
            <person name="Nakamura H."/>
            <person name="Mori M."/>
            <person name="Yoshida Y."/>
            <person name="Ohtoshi R."/>
            <person name="Malay A.D."/>
            <person name="Moran D.A.P."/>
            <person name="Tomita M."/>
            <person name="Numata K."/>
            <person name="Arakawa K."/>
        </authorList>
    </citation>
    <scope>NUCLEOTIDE SEQUENCE</scope>
</reference>
<name>A0A8X6F2N1_TRICU</name>
<dbReference type="Proteomes" id="UP000887116">
    <property type="component" value="Unassembled WGS sequence"/>
</dbReference>
<keyword evidence="1" id="KW-0472">Membrane</keyword>
<evidence type="ECO:0000256" key="1">
    <source>
        <dbReference type="SAM" id="Phobius"/>
    </source>
</evidence>
<protein>
    <submittedName>
        <fullName evidence="2">Uncharacterized protein</fullName>
    </submittedName>
</protein>
<evidence type="ECO:0000313" key="2">
    <source>
        <dbReference type="EMBL" id="GFQ67814.1"/>
    </source>
</evidence>
<keyword evidence="3" id="KW-1185">Reference proteome</keyword>
<dbReference type="AlphaFoldDB" id="A0A8X6F2N1"/>
<organism evidence="2 3">
    <name type="scientific">Trichonephila clavata</name>
    <name type="common">Joro spider</name>
    <name type="synonym">Nephila clavata</name>
    <dbReference type="NCBI Taxonomy" id="2740835"/>
    <lineage>
        <taxon>Eukaryota</taxon>
        <taxon>Metazoa</taxon>
        <taxon>Ecdysozoa</taxon>
        <taxon>Arthropoda</taxon>
        <taxon>Chelicerata</taxon>
        <taxon>Arachnida</taxon>
        <taxon>Araneae</taxon>
        <taxon>Araneomorphae</taxon>
        <taxon>Entelegynae</taxon>
        <taxon>Araneoidea</taxon>
        <taxon>Nephilidae</taxon>
        <taxon>Trichonephila</taxon>
    </lineage>
</organism>
<dbReference type="OrthoDB" id="6425508at2759"/>
<feature type="transmembrane region" description="Helical" evidence="1">
    <location>
        <begin position="128"/>
        <end position="149"/>
    </location>
</feature>
<accession>A0A8X6F2N1</accession>
<gene>
    <name evidence="2" type="primary">AVEN_95379_1</name>
    <name evidence="2" type="ORF">TNCT_267531</name>
</gene>
<dbReference type="EMBL" id="BMAO01020497">
    <property type="protein sequence ID" value="GFQ67814.1"/>
    <property type="molecule type" value="Genomic_DNA"/>
</dbReference>
<feature type="transmembrane region" description="Helical" evidence="1">
    <location>
        <begin position="105"/>
        <end position="122"/>
    </location>
</feature>
<proteinExistence type="predicted"/>
<keyword evidence="1" id="KW-1133">Transmembrane helix</keyword>
<comment type="caution">
    <text evidence="2">The sequence shown here is derived from an EMBL/GenBank/DDBJ whole genome shotgun (WGS) entry which is preliminary data.</text>
</comment>
<keyword evidence="1" id="KW-0812">Transmembrane</keyword>
<sequence length="196" mass="23048">MDNHLYAMLFAEDLVSYVLRKHGVIREARNGSTGYHPLTSLSLMDRNRFRPEIGEAVFEITMENYQIIKKSFDEMLRKEIISVCEFRYELMITSIMYLKKGYHEYYYLNLCATFIGVVRFYFMKNFDLGSKLASCVAQVLAYLVNLSIYKNMFNPFDGWFRLALVAQCVRRKIAKDKKKNTAMNQFSEPIEQETAL</sequence>
<evidence type="ECO:0000313" key="3">
    <source>
        <dbReference type="Proteomes" id="UP000887116"/>
    </source>
</evidence>